<dbReference type="EMBL" id="JAIWYP010000002">
    <property type="protein sequence ID" value="KAH3861426.1"/>
    <property type="molecule type" value="Genomic_DNA"/>
</dbReference>
<reference evidence="1" key="2">
    <citation type="submission" date="2020-11" db="EMBL/GenBank/DDBJ databases">
        <authorList>
            <person name="McCartney M.A."/>
            <person name="Auch B."/>
            <person name="Kono T."/>
            <person name="Mallez S."/>
            <person name="Becker A."/>
            <person name="Gohl D.M."/>
            <person name="Silverstein K.A.T."/>
            <person name="Koren S."/>
            <person name="Bechman K.B."/>
            <person name="Herman A."/>
            <person name="Abrahante J.E."/>
            <person name="Garbe J."/>
        </authorList>
    </citation>
    <scope>NUCLEOTIDE SEQUENCE</scope>
    <source>
        <strain evidence="1">Duluth1</strain>
        <tissue evidence="1">Whole animal</tissue>
    </source>
</reference>
<keyword evidence="2" id="KW-1185">Reference proteome</keyword>
<comment type="caution">
    <text evidence="1">The sequence shown here is derived from an EMBL/GenBank/DDBJ whole genome shotgun (WGS) entry which is preliminary data.</text>
</comment>
<evidence type="ECO:0000313" key="1">
    <source>
        <dbReference type="EMBL" id="KAH3861426.1"/>
    </source>
</evidence>
<name>A0A9D4LNZ4_DREPO</name>
<organism evidence="1 2">
    <name type="scientific">Dreissena polymorpha</name>
    <name type="common">Zebra mussel</name>
    <name type="synonym">Mytilus polymorpha</name>
    <dbReference type="NCBI Taxonomy" id="45954"/>
    <lineage>
        <taxon>Eukaryota</taxon>
        <taxon>Metazoa</taxon>
        <taxon>Spiralia</taxon>
        <taxon>Lophotrochozoa</taxon>
        <taxon>Mollusca</taxon>
        <taxon>Bivalvia</taxon>
        <taxon>Autobranchia</taxon>
        <taxon>Heteroconchia</taxon>
        <taxon>Euheterodonta</taxon>
        <taxon>Imparidentia</taxon>
        <taxon>Neoheterodontei</taxon>
        <taxon>Myida</taxon>
        <taxon>Dreissenoidea</taxon>
        <taxon>Dreissenidae</taxon>
        <taxon>Dreissena</taxon>
    </lineage>
</organism>
<dbReference type="AlphaFoldDB" id="A0A9D4LNZ4"/>
<sequence>MMETQTMFNSMGRSGVPKLALLVMEGDVIFDDVRTVRDQLQANGRDVEILALHYKKGLNA</sequence>
<proteinExistence type="predicted"/>
<evidence type="ECO:0000313" key="2">
    <source>
        <dbReference type="Proteomes" id="UP000828390"/>
    </source>
</evidence>
<gene>
    <name evidence="1" type="ORF">DPMN_024354</name>
</gene>
<dbReference type="Proteomes" id="UP000828390">
    <property type="component" value="Unassembled WGS sequence"/>
</dbReference>
<reference evidence="1" key="1">
    <citation type="journal article" date="2019" name="bioRxiv">
        <title>The Genome of the Zebra Mussel, Dreissena polymorpha: A Resource for Invasive Species Research.</title>
        <authorList>
            <person name="McCartney M.A."/>
            <person name="Auch B."/>
            <person name="Kono T."/>
            <person name="Mallez S."/>
            <person name="Zhang Y."/>
            <person name="Obille A."/>
            <person name="Becker A."/>
            <person name="Abrahante J.E."/>
            <person name="Garbe J."/>
            <person name="Badalamenti J.P."/>
            <person name="Herman A."/>
            <person name="Mangelson H."/>
            <person name="Liachko I."/>
            <person name="Sullivan S."/>
            <person name="Sone E.D."/>
            <person name="Koren S."/>
            <person name="Silverstein K.A.T."/>
            <person name="Beckman K.B."/>
            <person name="Gohl D.M."/>
        </authorList>
    </citation>
    <scope>NUCLEOTIDE SEQUENCE</scope>
    <source>
        <strain evidence="1">Duluth1</strain>
        <tissue evidence="1">Whole animal</tissue>
    </source>
</reference>
<accession>A0A9D4LNZ4</accession>
<protein>
    <submittedName>
        <fullName evidence="1">Uncharacterized protein</fullName>
    </submittedName>
</protein>